<dbReference type="Proteomes" id="UP000688137">
    <property type="component" value="Unassembled WGS sequence"/>
</dbReference>
<evidence type="ECO:0000313" key="4">
    <source>
        <dbReference type="Proteomes" id="UP000688137"/>
    </source>
</evidence>
<feature type="transmembrane region" description="Helical" evidence="2">
    <location>
        <begin position="215"/>
        <end position="234"/>
    </location>
</feature>
<feature type="transmembrane region" description="Helical" evidence="2">
    <location>
        <begin position="7"/>
        <end position="28"/>
    </location>
</feature>
<feature type="compositionally biased region" description="Acidic residues" evidence="1">
    <location>
        <begin position="78"/>
        <end position="95"/>
    </location>
</feature>
<dbReference type="EMBL" id="CAJJDM010000036">
    <property type="protein sequence ID" value="CAD8065229.1"/>
    <property type="molecule type" value="Genomic_DNA"/>
</dbReference>
<accession>A0A8S1LED0</accession>
<feature type="transmembrane region" description="Helical" evidence="2">
    <location>
        <begin position="152"/>
        <end position="169"/>
    </location>
</feature>
<keyword evidence="2" id="KW-1133">Transmembrane helix</keyword>
<keyword evidence="4" id="KW-1185">Reference proteome</keyword>
<feature type="region of interest" description="Disordered" evidence="1">
    <location>
        <begin position="72"/>
        <end position="97"/>
    </location>
</feature>
<gene>
    <name evidence="3" type="ORF">PPRIM_AZ9-3.1.T0370162</name>
</gene>
<protein>
    <submittedName>
        <fullName evidence="3">Uncharacterized protein</fullName>
    </submittedName>
</protein>
<organism evidence="3 4">
    <name type="scientific">Paramecium primaurelia</name>
    <dbReference type="NCBI Taxonomy" id="5886"/>
    <lineage>
        <taxon>Eukaryota</taxon>
        <taxon>Sar</taxon>
        <taxon>Alveolata</taxon>
        <taxon>Ciliophora</taxon>
        <taxon>Intramacronucleata</taxon>
        <taxon>Oligohymenophorea</taxon>
        <taxon>Peniculida</taxon>
        <taxon>Parameciidae</taxon>
        <taxon>Paramecium</taxon>
    </lineage>
</organism>
<keyword evidence="2" id="KW-0812">Transmembrane</keyword>
<evidence type="ECO:0000256" key="2">
    <source>
        <dbReference type="SAM" id="Phobius"/>
    </source>
</evidence>
<feature type="transmembrane region" description="Helical" evidence="2">
    <location>
        <begin position="175"/>
        <end position="194"/>
    </location>
</feature>
<keyword evidence="2" id="KW-0472">Membrane</keyword>
<dbReference type="AlphaFoldDB" id="A0A8S1LED0"/>
<comment type="caution">
    <text evidence="3">The sequence shown here is derived from an EMBL/GenBank/DDBJ whole genome shotgun (WGS) entry which is preliminary data.</text>
</comment>
<reference evidence="3" key="1">
    <citation type="submission" date="2021-01" db="EMBL/GenBank/DDBJ databases">
        <authorList>
            <consortium name="Genoscope - CEA"/>
            <person name="William W."/>
        </authorList>
    </citation>
    <scope>NUCLEOTIDE SEQUENCE</scope>
</reference>
<evidence type="ECO:0000313" key="3">
    <source>
        <dbReference type="EMBL" id="CAD8065229.1"/>
    </source>
</evidence>
<sequence length="273" mass="30590">MGLISYYCLLVVVFIGLIIYDLLFYTTYQNDVCPPIEYTDAAADETTADENAAGNRILNLMTENIDEFINSQNAAQDETTDETTTDETATDETATDEAATSSSAFANKLVLQILQQITLPFIIILLYCGVIGLIILAMLGIYCFGKMPSERFGNLNMCWACLGIYVRNFAVLTRLLSWVGILLMAIHAIITITDEECQAAIHEYKQNKKIYRVEGAMYDSSILLIIVNLCFWGATHCILPSLKLFIDAESFLYEPFDRTKGLAYWFCCIMLGP</sequence>
<name>A0A8S1LED0_PARPR</name>
<dbReference type="OMA" id="VCPPIEY"/>
<evidence type="ECO:0000256" key="1">
    <source>
        <dbReference type="SAM" id="MobiDB-lite"/>
    </source>
</evidence>
<feature type="transmembrane region" description="Helical" evidence="2">
    <location>
        <begin position="117"/>
        <end position="145"/>
    </location>
</feature>
<proteinExistence type="predicted"/>